<proteinExistence type="predicted"/>
<reference evidence="3" key="1">
    <citation type="submission" date="2017-02" db="EMBL/GenBank/DDBJ databases">
        <authorList>
            <person name="Varghese N."/>
            <person name="Submissions S."/>
        </authorList>
    </citation>
    <scope>NUCLEOTIDE SEQUENCE [LARGE SCALE GENOMIC DNA]</scope>
    <source>
        <strain evidence="3">DSM 22385</strain>
    </source>
</reference>
<dbReference type="AlphaFoldDB" id="A0A1T5CXH6"/>
<name>A0A1T5CXH6_9SPHI</name>
<dbReference type="EMBL" id="FUYR01000002">
    <property type="protein sequence ID" value="SKB64047.1"/>
    <property type="molecule type" value="Genomic_DNA"/>
</dbReference>
<sequence length="191" mass="21372">MAAGGILKRGFKAKADRISSGYRTNLGLADYSPLCAFALAEHLSIPVFKASEFFTQSDQLLRMQAEDFGWSALTMKTLSGKTIIIHNPYSSIARQQSDVMHELAHIICEHSFETSEVGFSIPIGMRTFNEVYEEEAKCLGACLQITRSGLLWGLKKNMSNLQLANHFNASVEMVNYRIRMTGVLKQLSYHN</sequence>
<accession>A0A1T5CXH6</accession>
<evidence type="ECO:0000313" key="2">
    <source>
        <dbReference type="EMBL" id="SKB64047.1"/>
    </source>
</evidence>
<dbReference type="OrthoDB" id="878902at2"/>
<protein>
    <recommendedName>
        <fullName evidence="1">IrrE N-terminal-like domain-containing protein</fullName>
    </recommendedName>
</protein>
<feature type="domain" description="IrrE N-terminal-like" evidence="1">
    <location>
        <begin position="64"/>
        <end position="178"/>
    </location>
</feature>
<dbReference type="RefSeq" id="WP_079702532.1">
    <property type="nucleotide sequence ID" value="NZ_FUYR01000002.1"/>
</dbReference>
<evidence type="ECO:0000259" key="1">
    <source>
        <dbReference type="Pfam" id="PF06114"/>
    </source>
</evidence>
<dbReference type="Proteomes" id="UP000189981">
    <property type="component" value="Unassembled WGS sequence"/>
</dbReference>
<evidence type="ECO:0000313" key="3">
    <source>
        <dbReference type="Proteomes" id="UP000189981"/>
    </source>
</evidence>
<keyword evidence="3" id="KW-1185">Reference proteome</keyword>
<organism evidence="2 3">
    <name type="scientific">Daejeonella lutea</name>
    <dbReference type="NCBI Taxonomy" id="572036"/>
    <lineage>
        <taxon>Bacteria</taxon>
        <taxon>Pseudomonadati</taxon>
        <taxon>Bacteroidota</taxon>
        <taxon>Sphingobacteriia</taxon>
        <taxon>Sphingobacteriales</taxon>
        <taxon>Sphingobacteriaceae</taxon>
        <taxon>Daejeonella</taxon>
    </lineage>
</organism>
<gene>
    <name evidence="2" type="ORF">SAMN05661099_1987</name>
</gene>
<dbReference type="Pfam" id="PF06114">
    <property type="entry name" value="Peptidase_M78"/>
    <property type="match status" value="1"/>
</dbReference>
<dbReference type="InterPro" id="IPR010359">
    <property type="entry name" value="IrrE_HExxH"/>
</dbReference>
<dbReference type="STRING" id="572036.SAMN05661099_1987"/>